<organism evidence="1">
    <name type="scientific">Siphoviridae sp. ctWDo30</name>
    <dbReference type="NCBI Taxonomy" id="2826360"/>
    <lineage>
        <taxon>Viruses</taxon>
        <taxon>Duplodnaviria</taxon>
        <taxon>Heunggongvirae</taxon>
        <taxon>Uroviricota</taxon>
        <taxon>Caudoviricetes</taxon>
    </lineage>
</organism>
<evidence type="ECO:0000313" key="1">
    <source>
        <dbReference type="EMBL" id="DAD89759.1"/>
    </source>
</evidence>
<sequence>MTLPIKHTDHLNTQGIPGCCFYAQKRSRRLNCSEYARHGV</sequence>
<reference evidence="1" key="1">
    <citation type="journal article" date="2021" name="Proc. Natl. Acad. Sci. U.S.A.">
        <title>A Catalog of Tens of Thousands of Viruses from Human Metagenomes Reveals Hidden Associations with Chronic Diseases.</title>
        <authorList>
            <person name="Tisza M.J."/>
            <person name="Buck C.B."/>
        </authorList>
    </citation>
    <scope>NUCLEOTIDE SEQUENCE</scope>
    <source>
        <strain evidence="1">CtWDo30</strain>
    </source>
</reference>
<dbReference type="EMBL" id="BK015068">
    <property type="protein sequence ID" value="DAD89759.1"/>
    <property type="molecule type" value="Genomic_DNA"/>
</dbReference>
<protein>
    <submittedName>
        <fullName evidence="1">Uncharacterized protein</fullName>
    </submittedName>
</protein>
<proteinExistence type="predicted"/>
<name>A0A8S5N614_9CAUD</name>
<accession>A0A8S5N614</accession>